<organism evidence="12 13">
    <name type="scientific">Handelsmanbacteria sp. (strain RIFCSPLOWO2_12_FULL_64_10)</name>
    <dbReference type="NCBI Taxonomy" id="1817868"/>
    <lineage>
        <taxon>Bacteria</taxon>
        <taxon>Candidatus Handelsmaniibacteriota</taxon>
    </lineage>
</organism>
<evidence type="ECO:0000256" key="8">
    <source>
        <dbReference type="ARBA" id="ARBA00023125"/>
    </source>
</evidence>
<dbReference type="SUPFAM" id="SSF53098">
    <property type="entry name" value="Ribonuclease H-like"/>
    <property type="match status" value="1"/>
</dbReference>
<comment type="similarity">
    <text evidence="10">Belongs to the helicase family. DinG subfamily.</text>
</comment>
<keyword evidence="9" id="KW-0413">Isomerase</keyword>
<dbReference type="AlphaFoldDB" id="A0A1F6CNH4"/>
<dbReference type="GO" id="GO:0003678">
    <property type="term" value="F:DNA helicase activity"/>
    <property type="evidence" value="ECO:0007669"/>
    <property type="project" value="InterPro"/>
</dbReference>
<dbReference type="PROSITE" id="PS51193">
    <property type="entry name" value="HELICASE_ATP_BIND_2"/>
    <property type="match status" value="1"/>
</dbReference>
<evidence type="ECO:0000256" key="5">
    <source>
        <dbReference type="ARBA" id="ARBA00022840"/>
    </source>
</evidence>
<keyword evidence="2" id="KW-0547">Nucleotide-binding</keyword>
<dbReference type="PANTHER" id="PTHR11472:SF34">
    <property type="entry name" value="REGULATOR OF TELOMERE ELONGATION HELICASE 1"/>
    <property type="match status" value="1"/>
</dbReference>
<keyword evidence="8" id="KW-0238">DNA-binding</keyword>
<evidence type="ECO:0000313" key="12">
    <source>
        <dbReference type="EMBL" id="OGG50600.1"/>
    </source>
</evidence>
<accession>A0A1F6CNH4</accession>
<dbReference type="Proteomes" id="UP000178606">
    <property type="component" value="Unassembled WGS sequence"/>
</dbReference>
<evidence type="ECO:0000313" key="13">
    <source>
        <dbReference type="Proteomes" id="UP000178606"/>
    </source>
</evidence>
<dbReference type="Gene3D" id="3.40.50.300">
    <property type="entry name" value="P-loop containing nucleotide triphosphate hydrolases"/>
    <property type="match status" value="2"/>
</dbReference>
<evidence type="ECO:0000259" key="11">
    <source>
        <dbReference type="PROSITE" id="PS51193"/>
    </source>
</evidence>
<dbReference type="GO" id="GO:0003677">
    <property type="term" value="F:DNA binding"/>
    <property type="evidence" value="ECO:0007669"/>
    <property type="project" value="UniProtKB-KW"/>
</dbReference>
<sequence>MPSILDTFVAIDIQTAGPDPASADLQSIAAAAVRSGKVGDRFERAVRARRAPAGALAELAAFAGDRPLIAYDPAHVRDFVEAPFPGGMHSLRDLARAALPRLLDHKLSTLTGFFGIEAGDGAEAVARVYLAVLDSLRERDFALLQRMLSLISGTDSGLVPIFVALANEGVRKAFKKKRGAGREQGYLRNLFNVDGSSEAERPRPDRDGRRPIDVRQVRRAFEAGGPFSGRVPGYEVRAEQIEMAVAVAEAFNGGNVLVVEAGTGVGKSMAYLAPAIRFAVANGARVMVSTNTKNLQEQLFYKDLPDLAGILDAPFRYVLLKGRSNYLCRNRWEAALAHPQTALTEEERVAALPLALWAAETQTGDIAENTGFDAGEAPGLWAKVCSDPAACRSQRCRTNGLCFANQIRRAAASAHVVVVNHALLFSDMAAENAILSDYRDVILDEAHNVEKVAAQYLGREATVWRVRNLTSRLCSRELVSTGALPSLSHWLRASRLKDAVLQPFEAGIDAATKASDALWEAATRFFQALADAARGRARGERSGEYTAKLRYRQADRAFESVADELSDLLGRAGRLTEEVRKLVEWLRDLPENAFPNQDELFSDLEGRVSECAELAEDLRALTAPDDAHHVFWMEVPPRDGSMDVRLRSAPLDVSGHLIEHLYGRVETAVFTSATIAIRGKLQYFLTRHGLDRLPEGRVRAVCVGSPFDYDRQALVCAPAFIPSPKSPDFGDAAEDLLRDLVLGVERGTLTLFTSYGMLNRAYGRLKGPFEAKGILLLGQGIDGARSAITAQFRLDRRSVLFGTDSFWEGIDVPGEALEVLVIVRLPFAVPSDPLVAAQMEEVEKQGKDSFLHYSVPEAILKFRQGFGRLIRNRADRGVVVVLDSRVLTTRYGRAFLEALPAPHRVFKRKEEMIEEIGRWFERRPS</sequence>
<evidence type="ECO:0000256" key="2">
    <source>
        <dbReference type="ARBA" id="ARBA00022741"/>
    </source>
</evidence>
<dbReference type="SUPFAM" id="SSF52540">
    <property type="entry name" value="P-loop containing nucleoside triphosphate hydrolases"/>
    <property type="match status" value="1"/>
</dbReference>
<gene>
    <name evidence="12" type="ORF">A3F84_02470</name>
</gene>
<evidence type="ECO:0000256" key="10">
    <source>
        <dbReference type="ARBA" id="ARBA00038058"/>
    </source>
</evidence>
<dbReference type="SMART" id="SM00491">
    <property type="entry name" value="HELICc2"/>
    <property type="match status" value="1"/>
</dbReference>
<dbReference type="InterPro" id="IPR014013">
    <property type="entry name" value="Helic_SF1/SF2_ATP-bd_DinG/Rad3"/>
</dbReference>
<name>A0A1F6CNH4_HANXR</name>
<evidence type="ECO:0000256" key="9">
    <source>
        <dbReference type="ARBA" id="ARBA00023235"/>
    </source>
</evidence>
<evidence type="ECO:0000256" key="4">
    <source>
        <dbReference type="ARBA" id="ARBA00022806"/>
    </source>
</evidence>
<dbReference type="InterPro" id="IPR010614">
    <property type="entry name" value="RAD3-like_helicase_DEAD"/>
</dbReference>
<dbReference type="GO" id="GO:0005524">
    <property type="term" value="F:ATP binding"/>
    <property type="evidence" value="ECO:0007669"/>
    <property type="project" value="UniProtKB-KW"/>
</dbReference>
<dbReference type="GO" id="GO:0006139">
    <property type="term" value="P:nucleobase-containing compound metabolic process"/>
    <property type="evidence" value="ECO:0007669"/>
    <property type="project" value="InterPro"/>
</dbReference>
<dbReference type="GO" id="GO:0046872">
    <property type="term" value="F:metal ion binding"/>
    <property type="evidence" value="ECO:0007669"/>
    <property type="project" value="UniProtKB-KW"/>
</dbReference>
<keyword evidence="3" id="KW-0378">Hydrolase</keyword>
<evidence type="ECO:0000256" key="3">
    <source>
        <dbReference type="ARBA" id="ARBA00022801"/>
    </source>
</evidence>
<dbReference type="PANTHER" id="PTHR11472">
    <property type="entry name" value="DNA REPAIR DEAD HELICASE RAD3/XP-D SUBFAMILY MEMBER"/>
    <property type="match status" value="1"/>
</dbReference>
<evidence type="ECO:0000256" key="7">
    <source>
        <dbReference type="ARBA" id="ARBA00023014"/>
    </source>
</evidence>
<proteinExistence type="inferred from homology"/>
<dbReference type="Pfam" id="PF13307">
    <property type="entry name" value="Helicase_C_2"/>
    <property type="match status" value="1"/>
</dbReference>
<dbReference type="GO" id="GO:0051536">
    <property type="term" value="F:iron-sulfur cluster binding"/>
    <property type="evidence" value="ECO:0007669"/>
    <property type="project" value="UniProtKB-KW"/>
</dbReference>
<keyword evidence="4" id="KW-0347">Helicase</keyword>
<comment type="caution">
    <text evidence="12">The sequence shown here is derived from an EMBL/GenBank/DDBJ whole genome shotgun (WGS) entry which is preliminary data.</text>
</comment>
<dbReference type="InterPro" id="IPR027417">
    <property type="entry name" value="P-loop_NTPase"/>
</dbReference>
<protein>
    <recommendedName>
        <fullName evidence="11">Helicase ATP-binding domain-containing protein</fullName>
    </recommendedName>
</protein>
<keyword evidence="5" id="KW-0067">ATP-binding</keyword>
<evidence type="ECO:0000256" key="1">
    <source>
        <dbReference type="ARBA" id="ARBA00022723"/>
    </source>
</evidence>
<evidence type="ECO:0000256" key="6">
    <source>
        <dbReference type="ARBA" id="ARBA00023004"/>
    </source>
</evidence>
<reference evidence="12 13" key="1">
    <citation type="journal article" date="2016" name="Nat. Commun.">
        <title>Thousands of microbial genomes shed light on interconnected biogeochemical processes in an aquifer system.</title>
        <authorList>
            <person name="Anantharaman K."/>
            <person name="Brown C.T."/>
            <person name="Hug L.A."/>
            <person name="Sharon I."/>
            <person name="Castelle C.J."/>
            <person name="Probst A.J."/>
            <person name="Thomas B.C."/>
            <person name="Singh A."/>
            <person name="Wilkins M.J."/>
            <person name="Karaoz U."/>
            <person name="Brodie E.L."/>
            <person name="Williams K.H."/>
            <person name="Hubbard S.S."/>
            <person name="Banfield J.F."/>
        </authorList>
    </citation>
    <scope>NUCLEOTIDE SEQUENCE [LARGE SCALE GENOMIC DNA]</scope>
    <source>
        <strain evidence="13">RIFCSPLOWO2_12_FULL_64_10</strain>
    </source>
</reference>
<dbReference type="InterPro" id="IPR006555">
    <property type="entry name" value="ATP-dep_Helicase_C"/>
</dbReference>
<dbReference type="GO" id="GO:0016818">
    <property type="term" value="F:hydrolase activity, acting on acid anhydrides, in phosphorus-containing anhydrides"/>
    <property type="evidence" value="ECO:0007669"/>
    <property type="project" value="InterPro"/>
</dbReference>
<keyword evidence="1" id="KW-0479">Metal-binding</keyword>
<dbReference type="Pfam" id="PF06733">
    <property type="entry name" value="DEAD_2"/>
    <property type="match status" value="1"/>
</dbReference>
<keyword evidence="7" id="KW-0411">Iron-sulfur</keyword>
<dbReference type="InterPro" id="IPR045028">
    <property type="entry name" value="DinG/Rad3-like"/>
</dbReference>
<dbReference type="InterPro" id="IPR012337">
    <property type="entry name" value="RNaseH-like_sf"/>
</dbReference>
<keyword evidence="6" id="KW-0408">Iron</keyword>
<dbReference type="EMBL" id="MFKF01000204">
    <property type="protein sequence ID" value="OGG50600.1"/>
    <property type="molecule type" value="Genomic_DNA"/>
</dbReference>
<feature type="domain" description="Helicase ATP-binding" evidence="11">
    <location>
        <begin position="226"/>
        <end position="508"/>
    </location>
</feature>